<reference evidence="3" key="1">
    <citation type="journal article" date="2013" name="Nature">
        <title>Draft genome of the wheat A-genome progenitor Triticum urartu.</title>
        <authorList>
            <person name="Ling H.Q."/>
            <person name="Zhao S."/>
            <person name="Liu D."/>
            <person name="Wang J."/>
            <person name="Sun H."/>
            <person name="Zhang C."/>
            <person name="Fan H."/>
            <person name="Li D."/>
            <person name="Dong L."/>
            <person name="Tao Y."/>
            <person name="Gao C."/>
            <person name="Wu H."/>
            <person name="Li Y."/>
            <person name="Cui Y."/>
            <person name="Guo X."/>
            <person name="Zheng S."/>
            <person name="Wang B."/>
            <person name="Yu K."/>
            <person name="Liang Q."/>
            <person name="Yang W."/>
            <person name="Lou X."/>
            <person name="Chen J."/>
            <person name="Feng M."/>
            <person name="Jian J."/>
            <person name="Zhang X."/>
            <person name="Luo G."/>
            <person name="Jiang Y."/>
            <person name="Liu J."/>
            <person name="Wang Z."/>
            <person name="Sha Y."/>
            <person name="Zhang B."/>
            <person name="Wu H."/>
            <person name="Tang D."/>
            <person name="Shen Q."/>
            <person name="Xue P."/>
            <person name="Zou S."/>
            <person name="Wang X."/>
            <person name="Liu X."/>
            <person name="Wang F."/>
            <person name="Yang Y."/>
            <person name="An X."/>
            <person name="Dong Z."/>
            <person name="Zhang K."/>
            <person name="Zhang X."/>
            <person name="Luo M.C."/>
            <person name="Dvorak J."/>
            <person name="Tong Y."/>
            <person name="Wang J."/>
            <person name="Yang H."/>
            <person name="Li Z."/>
            <person name="Wang D."/>
            <person name="Zhang A."/>
            <person name="Wang J."/>
        </authorList>
    </citation>
    <scope>NUCLEOTIDE SEQUENCE</scope>
    <source>
        <strain evidence="3">cv. G1812</strain>
    </source>
</reference>
<reference evidence="2" key="2">
    <citation type="submission" date="2022-06" db="UniProtKB">
        <authorList>
            <consortium name="EnsemblPlants"/>
        </authorList>
    </citation>
    <scope>IDENTIFICATION</scope>
</reference>
<organism evidence="2 3">
    <name type="scientific">Triticum urartu</name>
    <name type="common">Red wild einkorn</name>
    <name type="synonym">Crithodium urartu</name>
    <dbReference type="NCBI Taxonomy" id="4572"/>
    <lineage>
        <taxon>Eukaryota</taxon>
        <taxon>Viridiplantae</taxon>
        <taxon>Streptophyta</taxon>
        <taxon>Embryophyta</taxon>
        <taxon>Tracheophyta</taxon>
        <taxon>Spermatophyta</taxon>
        <taxon>Magnoliopsida</taxon>
        <taxon>Liliopsida</taxon>
        <taxon>Poales</taxon>
        <taxon>Poaceae</taxon>
        <taxon>BOP clade</taxon>
        <taxon>Pooideae</taxon>
        <taxon>Triticodae</taxon>
        <taxon>Triticeae</taxon>
        <taxon>Triticinae</taxon>
        <taxon>Triticum</taxon>
    </lineage>
</organism>
<evidence type="ECO:0000313" key="2">
    <source>
        <dbReference type="EnsemblPlants" id="TuG1812S0003253100.01.T01"/>
    </source>
</evidence>
<dbReference type="InterPro" id="IPR043502">
    <property type="entry name" value="DNA/RNA_pol_sf"/>
</dbReference>
<dbReference type="PROSITE" id="PS50878">
    <property type="entry name" value="RT_POL"/>
    <property type="match status" value="1"/>
</dbReference>
<keyword evidence="3" id="KW-1185">Reference proteome</keyword>
<protein>
    <recommendedName>
        <fullName evidence="1">Reverse transcriptase domain-containing protein</fullName>
    </recommendedName>
</protein>
<name>A0A8R7VDP5_TRIUA</name>
<dbReference type="InterPro" id="IPR000477">
    <property type="entry name" value="RT_dom"/>
</dbReference>
<dbReference type="AlphaFoldDB" id="A0A8R7VDP5"/>
<dbReference type="PANTHER" id="PTHR33116:SF78">
    <property type="entry name" value="OS12G0587133 PROTEIN"/>
    <property type="match status" value="1"/>
</dbReference>
<dbReference type="PANTHER" id="PTHR33116">
    <property type="entry name" value="REVERSE TRANSCRIPTASE ZINC-BINDING DOMAIN-CONTAINING PROTEIN-RELATED-RELATED"/>
    <property type="match status" value="1"/>
</dbReference>
<sequence length="376" mass="41606">MLVHGDQTCFITGRCIAENFIYAADSLNCCHKCKAATMVLKLDFRKAFDSISWTSLIKLRHRGFPTRFCNWVDDLLTSGKTAISLNGIPGSWIQCRNGLRQGDPISPYLFIIVADVLQQMILKSAATDESVLHHPVYPDLPPTVLQYADDTLIIAHASVAAAQALKKILDDFASATGLCINFSKTTLVPMNVDPTVSDLIAQSLGCATASFPQTYLGLPLSPHKLPPLAFQPIISSCRSVPPGWCAKLLNRAGRLVLISSVLDSLATYFMSVLKLPKKVIKLLDSIRRAFFWAAEEMCTGSRCLIAWKNICKPKVFSGLGIKNLAFQNDCLLMKFYFKYLHHNNSSTPIPWISWLEKQHLCSLPHVATCADPSFLT</sequence>
<dbReference type="Proteomes" id="UP000015106">
    <property type="component" value="Unassembled WGS sequence"/>
</dbReference>
<evidence type="ECO:0000259" key="1">
    <source>
        <dbReference type="PROSITE" id="PS50878"/>
    </source>
</evidence>
<dbReference type="Gramene" id="TuG1812S0003253100.01.T01">
    <property type="protein sequence ID" value="TuG1812S0003253100.01.T01"/>
    <property type="gene ID" value="TuG1812S0003253100.01"/>
</dbReference>
<accession>A0A8R7VDP5</accession>
<dbReference type="CDD" id="cd01650">
    <property type="entry name" value="RT_nLTR_like"/>
    <property type="match status" value="1"/>
</dbReference>
<dbReference type="Pfam" id="PF00078">
    <property type="entry name" value="RVT_1"/>
    <property type="match status" value="1"/>
</dbReference>
<evidence type="ECO:0000313" key="3">
    <source>
        <dbReference type="Proteomes" id="UP000015106"/>
    </source>
</evidence>
<dbReference type="SUPFAM" id="SSF56672">
    <property type="entry name" value="DNA/RNA polymerases"/>
    <property type="match status" value="1"/>
</dbReference>
<dbReference type="EnsemblPlants" id="TuG1812S0003253100.01.T01">
    <property type="protein sequence ID" value="TuG1812S0003253100.01.T01"/>
    <property type="gene ID" value="TuG1812S0003253100.01"/>
</dbReference>
<feature type="domain" description="Reverse transcriptase" evidence="1">
    <location>
        <begin position="1"/>
        <end position="220"/>
    </location>
</feature>
<proteinExistence type="predicted"/>